<reference evidence="5 6" key="1">
    <citation type="submission" date="2023-07" db="EMBL/GenBank/DDBJ databases">
        <title>Genomic Encyclopedia of Type Strains, Phase IV (KMG-IV): sequencing the most valuable type-strain genomes for metagenomic binning, comparative biology and taxonomic classification.</title>
        <authorList>
            <person name="Goeker M."/>
        </authorList>
    </citation>
    <scope>NUCLEOTIDE SEQUENCE [LARGE SCALE GENOMIC DNA]</scope>
    <source>
        <strain evidence="5 6">DSM 102814</strain>
    </source>
</reference>
<protein>
    <submittedName>
        <fullName evidence="5">Outer membrane protein</fullName>
    </submittedName>
</protein>
<dbReference type="Gene3D" id="3.30.910.20">
    <property type="entry name" value="Skp domain"/>
    <property type="match status" value="1"/>
</dbReference>
<keyword evidence="2 4" id="KW-0732">Signal</keyword>
<dbReference type="PANTHER" id="PTHR35089">
    <property type="entry name" value="CHAPERONE PROTEIN SKP"/>
    <property type="match status" value="1"/>
</dbReference>
<evidence type="ECO:0000256" key="3">
    <source>
        <dbReference type="SAM" id="MobiDB-lite"/>
    </source>
</evidence>
<organism evidence="5 6">
    <name type="scientific">Mesonia maritima</name>
    <dbReference type="NCBI Taxonomy" id="1793873"/>
    <lineage>
        <taxon>Bacteria</taxon>
        <taxon>Pseudomonadati</taxon>
        <taxon>Bacteroidota</taxon>
        <taxon>Flavobacteriia</taxon>
        <taxon>Flavobacteriales</taxon>
        <taxon>Flavobacteriaceae</taxon>
        <taxon>Mesonia</taxon>
    </lineage>
</organism>
<dbReference type="InterPro" id="IPR005632">
    <property type="entry name" value="Chaperone_Skp"/>
</dbReference>
<comment type="similarity">
    <text evidence="1">Belongs to the Skp family.</text>
</comment>
<sequence length="171" mass="19410">MKQFRTFLIAVSFIVGGIAFANAQNSKVAHIATQELIESMPGYQSAMSQLEKLQNTYRSDIDDLLKEAQNKNKKYQAEATQKTEEENAERARELQATQQKIMQYRQTAQEDLQKKETDLLRPVYEKARTAIQKVARDKGYDYVLDSTTGTGVILADGYNLLPDVKKELGIQ</sequence>
<keyword evidence="6" id="KW-1185">Reference proteome</keyword>
<evidence type="ECO:0000313" key="5">
    <source>
        <dbReference type="EMBL" id="MDR6300198.1"/>
    </source>
</evidence>
<proteinExistence type="inferred from homology"/>
<evidence type="ECO:0000256" key="2">
    <source>
        <dbReference type="ARBA" id="ARBA00022729"/>
    </source>
</evidence>
<accession>A0ABU1K3M9</accession>
<dbReference type="SMART" id="SM00935">
    <property type="entry name" value="OmpH"/>
    <property type="match status" value="1"/>
</dbReference>
<evidence type="ECO:0000256" key="1">
    <source>
        <dbReference type="ARBA" id="ARBA00009091"/>
    </source>
</evidence>
<feature type="signal peptide" evidence="4">
    <location>
        <begin position="1"/>
        <end position="23"/>
    </location>
</feature>
<evidence type="ECO:0000313" key="6">
    <source>
        <dbReference type="Proteomes" id="UP001257659"/>
    </source>
</evidence>
<dbReference type="PANTHER" id="PTHR35089:SF1">
    <property type="entry name" value="CHAPERONE PROTEIN SKP"/>
    <property type="match status" value="1"/>
</dbReference>
<dbReference type="EMBL" id="JAVDQA010000001">
    <property type="protein sequence ID" value="MDR6300198.1"/>
    <property type="molecule type" value="Genomic_DNA"/>
</dbReference>
<feature type="region of interest" description="Disordered" evidence="3">
    <location>
        <begin position="72"/>
        <end position="92"/>
    </location>
</feature>
<feature type="compositionally biased region" description="Basic and acidic residues" evidence="3">
    <location>
        <begin position="81"/>
        <end position="92"/>
    </location>
</feature>
<dbReference type="Proteomes" id="UP001257659">
    <property type="component" value="Unassembled WGS sequence"/>
</dbReference>
<dbReference type="RefSeq" id="WP_309727100.1">
    <property type="nucleotide sequence ID" value="NZ_JAVDQA010000001.1"/>
</dbReference>
<dbReference type="InterPro" id="IPR024930">
    <property type="entry name" value="Skp_dom_sf"/>
</dbReference>
<dbReference type="Pfam" id="PF03938">
    <property type="entry name" value="OmpH"/>
    <property type="match status" value="1"/>
</dbReference>
<gene>
    <name evidence="5" type="ORF">GGR31_000814</name>
</gene>
<evidence type="ECO:0000256" key="4">
    <source>
        <dbReference type="SAM" id="SignalP"/>
    </source>
</evidence>
<comment type="caution">
    <text evidence="5">The sequence shown here is derived from an EMBL/GenBank/DDBJ whole genome shotgun (WGS) entry which is preliminary data.</text>
</comment>
<dbReference type="SUPFAM" id="SSF111384">
    <property type="entry name" value="OmpH-like"/>
    <property type="match status" value="1"/>
</dbReference>
<feature type="chain" id="PRO_5045763379" evidence="4">
    <location>
        <begin position="24"/>
        <end position="171"/>
    </location>
</feature>
<name>A0ABU1K3M9_9FLAO</name>